<keyword evidence="2" id="KW-0408">Iron</keyword>
<keyword evidence="1" id="KW-0479">Metal-binding</keyword>
<evidence type="ECO:0000256" key="1">
    <source>
        <dbReference type="ARBA" id="ARBA00022723"/>
    </source>
</evidence>
<evidence type="ECO:0000313" key="4">
    <source>
        <dbReference type="EMBL" id="SEQ28424.1"/>
    </source>
</evidence>
<name>A0A1H9ERV0_9GAMM</name>
<sequence length="125" mass="14079">MAAPLPKDIKLHAKSRTLELEYSDQQHFELTAEYLRVHSPSAEVRGHGIGNGVLQTGKQLVGIKGLEPAGNYALKIIFDDGHDSGLYTWEYLYDLCQHHDTYWNRYLEALQEAGATRHGNMIARG</sequence>
<evidence type="ECO:0000256" key="2">
    <source>
        <dbReference type="ARBA" id="ARBA00023004"/>
    </source>
</evidence>
<dbReference type="PANTHER" id="PTHR35303:SF5">
    <property type="entry name" value="OS02G0197800 PROTEIN"/>
    <property type="match status" value="1"/>
</dbReference>
<keyword evidence="5" id="KW-1185">Reference proteome</keyword>
<dbReference type="STRING" id="355243.SAMN03080615_01042"/>
<dbReference type="EMBL" id="FOGB01000002">
    <property type="protein sequence ID" value="SEQ28424.1"/>
    <property type="molecule type" value="Genomic_DNA"/>
</dbReference>
<dbReference type="InterPro" id="IPR010376">
    <property type="entry name" value="GBBH-like_N"/>
</dbReference>
<dbReference type="Gene3D" id="3.30.2020.30">
    <property type="match status" value="1"/>
</dbReference>
<gene>
    <name evidence="4" type="ORF">SAMN03080615_01042</name>
</gene>
<protein>
    <submittedName>
        <fullName evidence="4">DUF971 family protein</fullName>
    </submittedName>
</protein>
<dbReference type="InterPro" id="IPR038492">
    <property type="entry name" value="GBBH-like_N_sf"/>
</dbReference>
<dbReference type="RefSeq" id="WP_091354888.1">
    <property type="nucleotide sequence ID" value="NZ_AP025284.1"/>
</dbReference>
<dbReference type="Proteomes" id="UP000198749">
    <property type="component" value="Unassembled WGS sequence"/>
</dbReference>
<organism evidence="4 5">
    <name type="scientific">Amphritea atlantica</name>
    <dbReference type="NCBI Taxonomy" id="355243"/>
    <lineage>
        <taxon>Bacteria</taxon>
        <taxon>Pseudomonadati</taxon>
        <taxon>Pseudomonadota</taxon>
        <taxon>Gammaproteobacteria</taxon>
        <taxon>Oceanospirillales</taxon>
        <taxon>Oceanospirillaceae</taxon>
        <taxon>Amphritea</taxon>
    </lineage>
</organism>
<evidence type="ECO:0000259" key="3">
    <source>
        <dbReference type="Pfam" id="PF06155"/>
    </source>
</evidence>
<dbReference type="AlphaFoldDB" id="A0A1H9ERV0"/>
<feature type="domain" description="Gamma-butyrobetaine hydroxylase-like N-terminal" evidence="3">
    <location>
        <begin position="9"/>
        <end position="93"/>
    </location>
</feature>
<evidence type="ECO:0000313" key="5">
    <source>
        <dbReference type="Proteomes" id="UP000198749"/>
    </source>
</evidence>
<dbReference type="OrthoDB" id="9794178at2"/>
<dbReference type="GO" id="GO:0046872">
    <property type="term" value="F:metal ion binding"/>
    <property type="evidence" value="ECO:0007669"/>
    <property type="project" value="UniProtKB-KW"/>
</dbReference>
<reference evidence="5" key="1">
    <citation type="submission" date="2016-10" db="EMBL/GenBank/DDBJ databases">
        <authorList>
            <person name="Varghese N."/>
            <person name="Submissions S."/>
        </authorList>
    </citation>
    <scope>NUCLEOTIDE SEQUENCE [LARGE SCALE GENOMIC DNA]</scope>
    <source>
        <strain evidence="5">DSM 18887</strain>
    </source>
</reference>
<dbReference type="Pfam" id="PF06155">
    <property type="entry name" value="GBBH-like_N"/>
    <property type="match status" value="1"/>
</dbReference>
<accession>A0A1H9ERV0</accession>
<proteinExistence type="predicted"/>
<dbReference type="PANTHER" id="PTHR35303">
    <property type="entry name" value="OS02G0197800 PROTEIN"/>
    <property type="match status" value="1"/>
</dbReference>